<dbReference type="AlphaFoldDB" id="A0AA87NVG1"/>
<dbReference type="InterPro" id="IPR011330">
    <property type="entry name" value="Glyco_hydro/deAcase_b/a-brl"/>
</dbReference>
<protein>
    <submittedName>
        <fullName evidence="1">Uncharacterized protein</fullName>
    </submittedName>
</protein>
<comment type="caution">
    <text evidence="1">The sequence shown here is derived from an EMBL/GenBank/DDBJ whole genome shotgun (WGS) entry which is preliminary data.</text>
</comment>
<dbReference type="RefSeq" id="WP_016522268.1">
    <property type="nucleotide sequence ID" value="NZ_KE332517.1"/>
</dbReference>
<reference evidence="1 2" key="1">
    <citation type="submission" date="2013-04" db="EMBL/GenBank/DDBJ databases">
        <title>The Genome Sequence of Treponema medium ATCC 700293.</title>
        <authorList>
            <consortium name="The Broad Institute Genomics Platform"/>
            <person name="Earl A."/>
            <person name="Ward D."/>
            <person name="Feldgarden M."/>
            <person name="Gevers D."/>
            <person name="Leonetti C."/>
            <person name="Blanton J.M."/>
            <person name="Dewhirst F.E."/>
            <person name="Izard J."/>
            <person name="Walker B."/>
            <person name="Young S."/>
            <person name="Zeng Q."/>
            <person name="Gargeya S."/>
            <person name="Fitzgerald M."/>
            <person name="Haas B."/>
            <person name="Abouelleil A."/>
            <person name="Allen A.W."/>
            <person name="Alvarado L."/>
            <person name="Arachchi H.M."/>
            <person name="Berlin A.M."/>
            <person name="Chapman S.B."/>
            <person name="Gainer-Dewar J."/>
            <person name="Goldberg J."/>
            <person name="Griggs A."/>
            <person name="Gujja S."/>
            <person name="Hansen M."/>
            <person name="Howarth C."/>
            <person name="Imamovic A."/>
            <person name="Ireland A."/>
            <person name="Larimer J."/>
            <person name="McCowan C."/>
            <person name="Murphy C."/>
            <person name="Pearson M."/>
            <person name="Poon T.W."/>
            <person name="Priest M."/>
            <person name="Roberts A."/>
            <person name="Saif S."/>
            <person name="Shea T."/>
            <person name="Sisk P."/>
            <person name="Sykes S."/>
            <person name="Wortman J."/>
            <person name="Nusbaum C."/>
            <person name="Birren B."/>
        </authorList>
    </citation>
    <scope>NUCLEOTIDE SEQUENCE [LARGE SCALE GENOMIC DNA]</scope>
    <source>
        <strain evidence="1 2">ATCC 700293</strain>
    </source>
</reference>
<dbReference type="Gene3D" id="3.20.20.370">
    <property type="entry name" value="Glycoside hydrolase/deacetylase"/>
    <property type="match status" value="1"/>
</dbReference>
<proteinExistence type="predicted"/>
<gene>
    <name evidence="1" type="ORF">HMPREF9195_00270</name>
</gene>
<name>A0AA87NVG1_TREMD</name>
<sequence length="268" mass="32356">MQIIISHDVDHLYPSDHFLRDLIFPKLWVRSFIQLCKRQISFSSFWYRLISIFDKRLNRIPEIIEFDKQHGVKSTFFFGMDNILGLSYKKEKAEHWIKYVLENGFDAGVHGIEISDIEKMKKEFNDFKKISGLSSFGIRTHYVRYDDQTFSKMEKIGYIFDTSEFNKERIELKSDYQIGKMREFPLHIMDGYIIHNDLEKAKTIAMETLKAAENKNIRYFTFLFHDYMYNNKTYPIDKAFYEWFINYCTENNYKFLSYKDLIGNVKYE</sequence>
<dbReference type="EMBL" id="ATFE01000003">
    <property type="protein sequence ID" value="EPF29569.1"/>
    <property type="molecule type" value="Genomic_DNA"/>
</dbReference>
<dbReference type="GO" id="GO:0005975">
    <property type="term" value="P:carbohydrate metabolic process"/>
    <property type="evidence" value="ECO:0007669"/>
    <property type="project" value="InterPro"/>
</dbReference>
<dbReference type="Proteomes" id="UP000014634">
    <property type="component" value="Unassembled WGS sequence"/>
</dbReference>
<accession>A0AA87NVG1</accession>
<evidence type="ECO:0000313" key="2">
    <source>
        <dbReference type="Proteomes" id="UP000014634"/>
    </source>
</evidence>
<evidence type="ECO:0000313" key="1">
    <source>
        <dbReference type="EMBL" id="EPF29569.1"/>
    </source>
</evidence>
<organism evidence="1 2">
    <name type="scientific">Treponema medium ATCC 700293</name>
    <dbReference type="NCBI Taxonomy" id="1125700"/>
    <lineage>
        <taxon>Bacteria</taxon>
        <taxon>Pseudomonadati</taxon>
        <taxon>Spirochaetota</taxon>
        <taxon>Spirochaetia</taxon>
        <taxon>Spirochaetales</taxon>
        <taxon>Treponemataceae</taxon>
        <taxon>Treponema</taxon>
    </lineage>
</organism>
<dbReference type="SUPFAM" id="SSF88713">
    <property type="entry name" value="Glycoside hydrolase/deacetylase"/>
    <property type="match status" value="1"/>
</dbReference>